<dbReference type="RefSeq" id="WP_377122173.1">
    <property type="nucleotide sequence ID" value="NZ_JBHRSD010000011.1"/>
</dbReference>
<evidence type="ECO:0000256" key="1">
    <source>
        <dbReference type="SAM" id="Phobius"/>
    </source>
</evidence>
<sequence>MSVVHNIKVPVAHAELGCALNLQLPSLSGQAPCLLPFGLALTEQDSTPAAQADIPEFVTVKPLVFKEATFSQDKAGDPEFVALFKGKDRLLEGEALGYYYLYINGYLWREIAVLPHGALSEVDLRKHHGNDFRPYDTYHAFEITLPVKSKGLLTDNTATEFNDVQIAFSRLQWSWEYINALGGMWPKDPRFDINPAKSTCPNKENAATYRNERMQTLAMQDAPNWQSIEHMGTITLPPLNTPMPCVYIHDVIGIAQDVKLDADTAMIELQLHQNSLQANGFYKSAMLAYKLFLNEELWETEQNFYVTSGVGLAHGGSLVRHGTTYKKNDAGSQQARKAASSLDRKKLQDYLIGEEPEAVIAKLERYIESKTTLLGLYQNPELNWHALYRDFSTLNAFAYPLAFEFAYEQLLCLIRESSTVPIYIPALQDKQTKLTLSRALKESAADCHAYIDELCTDEEGWLQQQFCASPDLFGDKLTATEPDKQHIREELGAFNPLKLALDTSQVQHQTVALPALFAEARFNQVIEKGLSESLAFWERQFKLMSLRGQKNRDLALFYTQVGSLAKSFGHPVLKDIQLHPLGEVPPDRFAISAGFDFNPLLQKVTSKKGRQAIKNALKAIKQGKQVNSNQLITIARELQRNINPTGAAELANLNGQPYLARHVRDEILQLLQQVEDLHGTFKRTAELKGMVFTANIKDVPPKILYDHALENGIDPKTLSMTAMQKHPFELKRAVSVPLMLLTGMTAYYTYSQYEKEFGGKHFTYQMFKHISTLGGTLAAIGLVWENYSKAANQHWLTQARATKLAEDWSKELRRPVKFTHLRTFGGAMGFISAGVQVWDGVELWRKQDKDAAAVTIIAGVLGGASAIYGAVLVSLGPIGWSLFLGSIVLSILGAYLVDTESEKWCKWGPFAKSLLGTFNSDDQADFNQFANPDVYYRYMFGTLLAPRVTVTKAVSQYLVQVDMPTFTPGVSELELNFSYKLSRLYDKPTAVEGWQTRGISGDKEYQLTMTPEGQGVALYTINIDSKQLFLSVITDHKASVKLRLDKDISLPVDHAALEKAI</sequence>
<comment type="caution">
    <text evidence="2">The sequence shown here is derived from an EMBL/GenBank/DDBJ whole genome shotgun (WGS) entry which is preliminary data.</text>
</comment>
<keyword evidence="1" id="KW-1133">Transmembrane helix</keyword>
<proteinExistence type="predicted"/>
<dbReference type="CDD" id="cd20705">
    <property type="entry name" value="MIX_I"/>
    <property type="match status" value="1"/>
</dbReference>
<keyword evidence="1" id="KW-0472">Membrane</keyword>
<evidence type="ECO:0000313" key="2">
    <source>
        <dbReference type="EMBL" id="MFC3032144.1"/>
    </source>
</evidence>
<evidence type="ECO:0000313" key="3">
    <source>
        <dbReference type="Proteomes" id="UP001595453"/>
    </source>
</evidence>
<dbReference type="EMBL" id="JBHRSD010000011">
    <property type="protein sequence ID" value="MFC3032144.1"/>
    <property type="molecule type" value="Genomic_DNA"/>
</dbReference>
<name>A0ABV7CHJ0_9GAMM</name>
<organism evidence="2 3">
    <name type="scientific">Pseudoalteromonas fenneropenaei</name>
    <dbReference type="NCBI Taxonomy" id="1737459"/>
    <lineage>
        <taxon>Bacteria</taxon>
        <taxon>Pseudomonadati</taxon>
        <taxon>Pseudomonadota</taxon>
        <taxon>Gammaproteobacteria</taxon>
        <taxon>Alteromonadales</taxon>
        <taxon>Pseudoalteromonadaceae</taxon>
        <taxon>Pseudoalteromonas</taxon>
    </lineage>
</organism>
<feature type="transmembrane region" description="Helical" evidence="1">
    <location>
        <begin position="851"/>
        <end position="872"/>
    </location>
</feature>
<reference evidence="3" key="1">
    <citation type="journal article" date="2019" name="Int. J. Syst. Evol. Microbiol.">
        <title>The Global Catalogue of Microorganisms (GCM) 10K type strain sequencing project: providing services to taxonomists for standard genome sequencing and annotation.</title>
        <authorList>
            <consortium name="The Broad Institute Genomics Platform"/>
            <consortium name="The Broad Institute Genome Sequencing Center for Infectious Disease"/>
            <person name="Wu L."/>
            <person name="Ma J."/>
        </authorList>
    </citation>
    <scope>NUCLEOTIDE SEQUENCE [LARGE SCALE GENOMIC DNA]</scope>
    <source>
        <strain evidence="3">KCTC 42730</strain>
    </source>
</reference>
<keyword evidence="1" id="KW-0812">Transmembrane</keyword>
<protein>
    <submittedName>
        <fullName evidence="2">Uncharacterized protein</fullName>
    </submittedName>
</protein>
<keyword evidence="3" id="KW-1185">Reference proteome</keyword>
<gene>
    <name evidence="2" type="ORF">ACFOEE_06405</name>
</gene>
<feature type="transmembrane region" description="Helical" evidence="1">
    <location>
        <begin position="878"/>
        <end position="897"/>
    </location>
</feature>
<accession>A0ABV7CHJ0</accession>
<dbReference type="Proteomes" id="UP001595453">
    <property type="component" value="Unassembled WGS sequence"/>
</dbReference>